<name>A0A7M2X213_9BACT</name>
<sequence length="104" mass="10530">MTSKPIASALLSELLNHLGVEAWRSFSDTDRRLVEACCNDAADIQLALVAGGGAPTSAGSLAAEKAHIAAQLACLSAATGASVEKAIWEVASRLLTRAAAAVLA</sequence>
<dbReference type="KEGG" id="hbs:IPV69_09855"/>
<dbReference type="Proteomes" id="UP000593765">
    <property type="component" value="Chromosome"/>
</dbReference>
<dbReference type="RefSeq" id="WP_206294940.1">
    <property type="nucleotide sequence ID" value="NZ_CP063458.1"/>
</dbReference>
<accession>A0A7M2X213</accession>
<protein>
    <submittedName>
        <fullName evidence="1">Uncharacterized protein</fullName>
    </submittedName>
</protein>
<organism evidence="1 2">
    <name type="scientific">Humisphaera borealis</name>
    <dbReference type="NCBI Taxonomy" id="2807512"/>
    <lineage>
        <taxon>Bacteria</taxon>
        <taxon>Pseudomonadati</taxon>
        <taxon>Planctomycetota</taxon>
        <taxon>Phycisphaerae</taxon>
        <taxon>Tepidisphaerales</taxon>
        <taxon>Tepidisphaeraceae</taxon>
        <taxon>Humisphaera</taxon>
    </lineage>
</organism>
<gene>
    <name evidence="1" type="ORF">IPV69_09855</name>
</gene>
<dbReference type="AlphaFoldDB" id="A0A7M2X213"/>
<proteinExistence type="predicted"/>
<dbReference type="EMBL" id="CP063458">
    <property type="protein sequence ID" value="QOV91639.1"/>
    <property type="molecule type" value="Genomic_DNA"/>
</dbReference>
<evidence type="ECO:0000313" key="1">
    <source>
        <dbReference type="EMBL" id="QOV91639.1"/>
    </source>
</evidence>
<evidence type="ECO:0000313" key="2">
    <source>
        <dbReference type="Proteomes" id="UP000593765"/>
    </source>
</evidence>
<reference evidence="1 2" key="1">
    <citation type="submission" date="2020-10" db="EMBL/GenBank/DDBJ databases">
        <title>Wide distribution of Phycisphaera-like planctomycetes from WD2101 soil group in peatlands and genome analysis of the first cultivated representative.</title>
        <authorList>
            <person name="Dedysh S.N."/>
            <person name="Beletsky A.V."/>
            <person name="Ivanova A."/>
            <person name="Kulichevskaya I.S."/>
            <person name="Suzina N.E."/>
            <person name="Philippov D.A."/>
            <person name="Rakitin A.L."/>
            <person name="Mardanov A.V."/>
            <person name="Ravin N.V."/>
        </authorList>
    </citation>
    <scope>NUCLEOTIDE SEQUENCE [LARGE SCALE GENOMIC DNA]</scope>
    <source>
        <strain evidence="1 2">M1803</strain>
    </source>
</reference>
<keyword evidence="2" id="KW-1185">Reference proteome</keyword>